<dbReference type="KEGG" id="asoc:CB4_00569"/>
<keyword evidence="3" id="KW-1003">Cell membrane</keyword>
<evidence type="ECO:0000313" key="10">
    <source>
        <dbReference type="EMBL" id="BAU26442.1"/>
    </source>
</evidence>
<evidence type="ECO:0000256" key="2">
    <source>
        <dbReference type="ARBA" id="ARBA00022448"/>
    </source>
</evidence>
<sequence length="454" mass="49185">MEEQSTRPKKPLFSLSSISPAQLFVAGFGAIILLGAFLLTLPAATVNGQGLPFIDALFTATSATCVTGLVVVDTGTTFTTFGQLTILGMIQIGGLGFMTVATLFTLILGRKISFRQRLLIQESLNQLSVEGVVKLVRKVLIFTLVFESAGALILTLHWASEMGWSQAIYFGIFHSVSNFNNAGFDVVGNFQSLTPYVSDPVVNFVIITLIFVGGIGFVVIAELVEYRTRRKLSMHTKVVLSTSAFLTVFGAILIFAFEFTNPKTLAPLDWSGKFWGSLFQSVCTRTDGANTLSIGDMHQSSLFLMVILMFIGASPGSTGGGIKTTTFATLLAAVWAMIRSQGDVVFFKQRVHESKVYKALTIAFAALTLIMLVTMILCITEKADFLVILFETTSAFGTVGLTAGLTPHLTGFGKALISFMMFAGRVGPLTVAFALNWDRKKKHFRYSEGKIIIG</sequence>
<evidence type="ECO:0000256" key="1">
    <source>
        <dbReference type="ARBA" id="ARBA00004651"/>
    </source>
</evidence>
<keyword evidence="7" id="KW-1133">Transmembrane helix</keyword>
<dbReference type="PANTHER" id="PTHR32024:SF1">
    <property type="entry name" value="KTR SYSTEM POTASSIUM UPTAKE PROTEIN B"/>
    <property type="match status" value="1"/>
</dbReference>
<evidence type="ECO:0000256" key="4">
    <source>
        <dbReference type="ARBA" id="ARBA00022538"/>
    </source>
</evidence>
<name>A0A0U5ARJ5_9BACL</name>
<evidence type="ECO:0000256" key="8">
    <source>
        <dbReference type="ARBA" id="ARBA00023065"/>
    </source>
</evidence>
<keyword evidence="5" id="KW-0812">Transmembrane</keyword>
<dbReference type="Pfam" id="PF02386">
    <property type="entry name" value="TrkH"/>
    <property type="match status" value="1"/>
</dbReference>
<dbReference type="RefSeq" id="WP_096463492.1">
    <property type="nucleotide sequence ID" value="NZ_AP017312.1"/>
</dbReference>
<dbReference type="GO" id="GO:0015379">
    <property type="term" value="F:potassium:chloride symporter activity"/>
    <property type="evidence" value="ECO:0007669"/>
    <property type="project" value="InterPro"/>
</dbReference>
<evidence type="ECO:0000313" key="11">
    <source>
        <dbReference type="Proteomes" id="UP000217696"/>
    </source>
</evidence>
<organism evidence="10 11">
    <name type="scientific">Aneurinibacillus soli</name>
    <dbReference type="NCBI Taxonomy" id="1500254"/>
    <lineage>
        <taxon>Bacteria</taxon>
        <taxon>Bacillati</taxon>
        <taxon>Bacillota</taxon>
        <taxon>Bacilli</taxon>
        <taxon>Bacillales</taxon>
        <taxon>Paenibacillaceae</taxon>
        <taxon>Aneurinibacillus group</taxon>
        <taxon>Aneurinibacillus</taxon>
    </lineage>
</organism>
<dbReference type="OrthoDB" id="9810952at2"/>
<dbReference type="PANTHER" id="PTHR32024">
    <property type="entry name" value="TRK SYSTEM POTASSIUM UPTAKE PROTEIN TRKG-RELATED"/>
    <property type="match status" value="1"/>
</dbReference>
<comment type="subcellular location">
    <subcellularLocation>
        <location evidence="1">Cell membrane</location>
        <topology evidence="1">Multi-pass membrane protein</topology>
    </subcellularLocation>
</comment>
<keyword evidence="4" id="KW-0633">Potassium transport</keyword>
<keyword evidence="2" id="KW-0813">Transport</keyword>
<dbReference type="EMBL" id="AP017312">
    <property type="protein sequence ID" value="BAU26442.1"/>
    <property type="molecule type" value="Genomic_DNA"/>
</dbReference>
<dbReference type="AlphaFoldDB" id="A0A0U5ARJ5"/>
<keyword evidence="9" id="KW-0472">Membrane</keyword>
<evidence type="ECO:0000256" key="5">
    <source>
        <dbReference type="ARBA" id="ARBA00022692"/>
    </source>
</evidence>
<dbReference type="InterPro" id="IPR003445">
    <property type="entry name" value="Cat_transpt"/>
</dbReference>
<keyword evidence="11" id="KW-1185">Reference proteome</keyword>
<dbReference type="GO" id="GO:0005886">
    <property type="term" value="C:plasma membrane"/>
    <property type="evidence" value="ECO:0007669"/>
    <property type="project" value="UniProtKB-SubCell"/>
</dbReference>
<dbReference type="Proteomes" id="UP000217696">
    <property type="component" value="Chromosome"/>
</dbReference>
<accession>A0A0U5ARJ5</accession>
<evidence type="ECO:0000256" key="7">
    <source>
        <dbReference type="ARBA" id="ARBA00022989"/>
    </source>
</evidence>
<dbReference type="InterPro" id="IPR004772">
    <property type="entry name" value="TrkH"/>
</dbReference>
<gene>
    <name evidence="10" type="primary">ktrB_2</name>
    <name evidence="10" type="ORF">CB4_00569</name>
</gene>
<reference evidence="10 11" key="1">
    <citation type="submission" date="2015-12" db="EMBL/GenBank/DDBJ databases">
        <title>Genome sequence of Aneurinibacillus soli.</title>
        <authorList>
            <person name="Lee J.S."/>
            <person name="Lee K.C."/>
            <person name="Kim K.K."/>
            <person name="Lee B.W."/>
        </authorList>
    </citation>
    <scope>NUCLEOTIDE SEQUENCE [LARGE SCALE GENOMIC DNA]</scope>
    <source>
        <strain evidence="10 11">CB4</strain>
    </source>
</reference>
<protein>
    <submittedName>
        <fullName evidence="10">Ktr system potassium uptake protein B</fullName>
    </submittedName>
</protein>
<evidence type="ECO:0000256" key="3">
    <source>
        <dbReference type="ARBA" id="ARBA00022475"/>
    </source>
</evidence>
<keyword evidence="6" id="KW-0630">Potassium</keyword>
<evidence type="ECO:0000256" key="6">
    <source>
        <dbReference type="ARBA" id="ARBA00022958"/>
    </source>
</evidence>
<proteinExistence type="predicted"/>
<keyword evidence="8" id="KW-0406">Ion transport</keyword>
<dbReference type="NCBIfam" id="TIGR00933">
    <property type="entry name" value="2a38"/>
    <property type="match status" value="1"/>
</dbReference>
<evidence type="ECO:0000256" key="9">
    <source>
        <dbReference type="ARBA" id="ARBA00023136"/>
    </source>
</evidence>